<dbReference type="InParanoid" id="D3BU56"/>
<keyword evidence="7" id="KW-0509">mRNA transport</keyword>
<dbReference type="GO" id="GO:0005874">
    <property type="term" value="C:microtubule"/>
    <property type="evidence" value="ECO:0007669"/>
    <property type="project" value="UniProtKB-KW"/>
</dbReference>
<keyword evidence="9 13" id="KW-0243">Dynein</keyword>
<dbReference type="Pfam" id="PF01221">
    <property type="entry name" value="Dynein_light"/>
    <property type="match status" value="1"/>
</dbReference>
<keyword evidence="5 13" id="KW-0963">Cytoplasm</keyword>
<dbReference type="Proteomes" id="UP000001396">
    <property type="component" value="Unassembled WGS sequence"/>
</dbReference>
<keyword evidence="15" id="KW-1185">Reference proteome</keyword>
<keyword evidence="4" id="KW-0813">Transport</keyword>
<protein>
    <recommendedName>
        <fullName evidence="13">Dynein light chain</fullName>
    </recommendedName>
</protein>
<evidence type="ECO:0000256" key="6">
    <source>
        <dbReference type="ARBA" id="ARBA00022701"/>
    </source>
</evidence>
<evidence type="ECO:0000256" key="11">
    <source>
        <dbReference type="ARBA" id="ARBA00023212"/>
    </source>
</evidence>
<dbReference type="InterPro" id="IPR037177">
    <property type="entry name" value="DLC_sf"/>
</dbReference>
<dbReference type="SMART" id="SM01375">
    <property type="entry name" value="Dynein_light"/>
    <property type="match status" value="1"/>
</dbReference>
<evidence type="ECO:0000313" key="15">
    <source>
        <dbReference type="Proteomes" id="UP000001396"/>
    </source>
</evidence>
<dbReference type="PANTHER" id="PTHR11886:SF35">
    <property type="entry name" value="DYNEIN LIGHT CHAIN"/>
    <property type="match status" value="1"/>
</dbReference>
<evidence type="ECO:0000256" key="2">
    <source>
        <dbReference type="ARBA" id="ARBA00004245"/>
    </source>
</evidence>
<evidence type="ECO:0000313" key="14">
    <source>
        <dbReference type="EMBL" id="EFA75057.1"/>
    </source>
</evidence>
<organism evidence="14 15">
    <name type="scientific">Heterostelium pallidum (strain ATCC 26659 / Pp 5 / PN500)</name>
    <name type="common">Cellular slime mold</name>
    <name type="synonym">Polysphondylium pallidum</name>
    <dbReference type="NCBI Taxonomy" id="670386"/>
    <lineage>
        <taxon>Eukaryota</taxon>
        <taxon>Amoebozoa</taxon>
        <taxon>Evosea</taxon>
        <taxon>Eumycetozoa</taxon>
        <taxon>Dictyostelia</taxon>
        <taxon>Acytosteliales</taxon>
        <taxon>Acytosteliaceae</taxon>
        <taxon>Heterostelium</taxon>
    </lineage>
</organism>
<evidence type="ECO:0000256" key="7">
    <source>
        <dbReference type="ARBA" id="ARBA00022816"/>
    </source>
</evidence>
<gene>
    <name evidence="14" type="primary">dlcB</name>
    <name evidence="14" type="ORF">PPL_11675</name>
</gene>
<sequence length="92" mass="10633">MTTIDKKLIQIKIADMPDFMQTDAIEITAKAFEEHTVEKEIAMTIKKEFDKKYTPTWHCIVGKSFGSFVTHETKNYLYYIVGQHSVLLFKAG</sequence>
<keyword evidence="11 13" id="KW-0206">Cytoskeleton</keyword>
<dbReference type="CDD" id="cd21452">
    <property type="entry name" value="DLC-like_DYNLL1_DYNLL2"/>
    <property type="match status" value="1"/>
</dbReference>
<comment type="subcellular location">
    <subcellularLocation>
        <location evidence="2 13">Cytoplasm</location>
        <location evidence="2 13">Cytoskeleton</location>
    </subcellularLocation>
    <subcellularLocation>
        <location evidence="1">Nucleus</location>
    </subcellularLocation>
</comment>
<dbReference type="GeneID" id="31367143"/>
<keyword evidence="10 13" id="KW-0505">Motor protein</keyword>
<dbReference type="SUPFAM" id="SSF54648">
    <property type="entry name" value="DLC"/>
    <property type="match status" value="1"/>
</dbReference>
<dbReference type="RefSeq" id="XP_020427191.1">
    <property type="nucleotide sequence ID" value="XM_020582424.1"/>
</dbReference>
<dbReference type="OMA" id="THEKHCF"/>
<accession>D3BU56</accession>
<dbReference type="Gene3D" id="3.30.740.10">
    <property type="entry name" value="Protein Inhibitor Of Neuronal Nitric Oxide Synthase"/>
    <property type="match status" value="1"/>
</dbReference>
<evidence type="ECO:0000256" key="3">
    <source>
        <dbReference type="ARBA" id="ARBA00010156"/>
    </source>
</evidence>
<evidence type="ECO:0000256" key="5">
    <source>
        <dbReference type="ARBA" id="ARBA00022490"/>
    </source>
</evidence>
<dbReference type="InterPro" id="IPR001372">
    <property type="entry name" value="Dynein_light_chain_typ-1/2"/>
</dbReference>
<dbReference type="FunCoup" id="D3BU56">
    <property type="interactions" value="512"/>
</dbReference>
<keyword evidence="8" id="KW-0653">Protein transport</keyword>
<keyword evidence="6 13" id="KW-0493">Microtubule</keyword>
<dbReference type="GO" id="GO:0005868">
    <property type="term" value="C:cytoplasmic dynein complex"/>
    <property type="evidence" value="ECO:0007669"/>
    <property type="project" value="TreeGrafter"/>
</dbReference>
<dbReference type="GO" id="GO:0051028">
    <property type="term" value="P:mRNA transport"/>
    <property type="evidence" value="ECO:0007669"/>
    <property type="project" value="UniProtKB-KW"/>
</dbReference>
<comment type="caution">
    <text evidence="14">The sequence shown here is derived from an EMBL/GenBank/DDBJ whole genome shotgun (WGS) entry which is preliminary data.</text>
</comment>
<dbReference type="PROSITE" id="PS01239">
    <property type="entry name" value="DYNEIN_LIGHT_1"/>
    <property type="match status" value="1"/>
</dbReference>
<dbReference type="GO" id="GO:0007017">
    <property type="term" value="P:microtubule-based process"/>
    <property type="evidence" value="ECO:0007669"/>
    <property type="project" value="InterPro"/>
</dbReference>
<proteinExistence type="inferred from homology"/>
<dbReference type="FunFam" id="3.30.740.10:FF:000005">
    <property type="entry name" value="Dynein light chain"/>
    <property type="match status" value="1"/>
</dbReference>
<dbReference type="AlphaFoldDB" id="D3BU56"/>
<evidence type="ECO:0000256" key="13">
    <source>
        <dbReference type="RuleBase" id="RU365010"/>
    </source>
</evidence>
<dbReference type="GO" id="GO:0045505">
    <property type="term" value="F:dynein intermediate chain binding"/>
    <property type="evidence" value="ECO:0007669"/>
    <property type="project" value="TreeGrafter"/>
</dbReference>
<evidence type="ECO:0000256" key="4">
    <source>
        <dbReference type="ARBA" id="ARBA00022448"/>
    </source>
</evidence>
<reference evidence="14 15" key="1">
    <citation type="journal article" date="2011" name="Genome Res.">
        <title>Phylogeny-wide analysis of social amoeba genomes highlights ancient origins for complex intercellular communication.</title>
        <authorList>
            <person name="Heidel A.J."/>
            <person name="Lawal H.M."/>
            <person name="Felder M."/>
            <person name="Schilde C."/>
            <person name="Helps N.R."/>
            <person name="Tunggal B."/>
            <person name="Rivero F."/>
            <person name="John U."/>
            <person name="Schleicher M."/>
            <person name="Eichinger L."/>
            <person name="Platzer M."/>
            <person name="Noegel A.A."/>
            <person name="Schaap P."/>
            <person name="Gloeckner G."/>
        </authorList>
    </citation>
    <scope>NUCLEOTIDE SEQUENCE [LARGE SCALE GENOMIC DNA]</scope>
    <source>
        <strain evidence="15">ATCC 26659 / Pp 5 / PN500</strain>
    </source>
</reference>
<comment type="similarity">
    <text evidence="3 13">Belongs to the dynein light chain family.</text>
</comment>
<dbReference type="PANTHER" id="PTHR11886">
    <property type="entry name" value="DYNEIN LIGHT CHAIN"/>
    <property type="match status" value="1"/>
</dbReference>
<dbReference type="GO" id="GO:0005634">
    <property type="term" value="C:nucleus"/>
    <property type="evidence" value="ECO:0007669"/>
    <property type="project" value="UniProtKB-SubCell"/>
</dbReference>
<dbReference type="STRING" id="670386.D3BU56"/>
<evidence type="ECO:0000256" key="9">
    <source>
        <dbReference type="ARBA" id="ARBA00023017"/>
    </source>
</evidence>
<name>D3BU56_HETP5</name>
<evidence type="ECO:0000256" key="8">
    <source>
        <dbReference type="ARBA" id="ARBA00022927"/>
    </source>
</evidence>
<evidence type="ECO:0000256" key="12">
    <source>
        <dbReference type="ARBA" id="ARBA00023242"/>
    </source>
</evidence>
<evidence type="ECO:0000256" key="1">
    <source>
        <dbReference type="ARBA" id="ARBA00004123"/>
    </source>
</evidence>
<keyword evidence="12" id="KW-0539">Nucleus</keyword>
<dbReference type="GO" id="GO:0015031">
    <property type="term" value="P:protein transport"/>
    <property type="evidence" value="ECO:0007669"/>
    <property type="project" value="UniProtKB-KW"/>
</dbReference>
<evidence type="ECO:0000256" key="10">
    <source>
        <dbReference type="ARBA" id="ARBA00023175"/>
    </source>
</evidence>
<dbReference type="EMBL" id="ADBJ01000058">
    <property type="protein sequence ID" value="EFA75057.1"/>
    <property type="molecule type" value="Genomic_DNA"/>
</dbReference>
<dbReference type="InterPro" id="IPR019763">
    <property type="entry name" value="Dynein_light_1/2_CS"/>
</dbReference>